<evidence type="ECO:0000256" key="7">
    <source>
        <dbReference type="SAM" id="Phobius"/>
    </source>
</evidence>
<accession>A0ABT4ST65</accession>
<keyword evidence="10" id="KW-1185">Reference proteome</keyword>
<keyword evidence="4 9" id="KW-0418">Kinase</keyword>
<dbReference type="CDD" id="cd14014">
    <property type="entry name" value="STKc_PknB_like"/>
    <property type="match status" value="1"/>
</dbReference>
<keyword evidence="3" id="KW-0547">Nucleotide-binding</keyword>
<reference evidence="9 10" key="1">
    <citation type="submission" date="2022-11" db="EMBL/GenBank/DDBJ databases">
        <title>Nonomuraea corallina sp. nov., a new species of the genus Nonomuraea isolated from sea side sediment in Thai sea.</title>
        <authorList>
            <person name="Ngamcharungchit C."/>
            <person name="Matsumoto A."/>
            <person name="Suriyachadkun C."/>
            <person name="Panbangred W."/>
            <person name="Inahashi Y."/>
            <person name="Intra B."/>
        </authorList>
    </citation>
    <scope>NUCLEOTIDE SEQUENCE [LARGE SCALE GENOMIC DNA]</scope>
    <source>
        <strain evidence="9 10">DSM 43553</strain>
    </source>
</reference>
<dbReference type="PROSITE" id="PS50011">
    <property type="entry name" value="PROTEIN_KINASE_DOM"/>
    <property type="match status" value="1"/>
</dbReference>
<dbReference type="SUPFAM" id="SSF56112">
    <property type="entry name" value="Protein kinase-like (PK-like)"/>
    <property type="match status" value="1"/>
</dbReference>
<dbReference type="PANTHER" id="PTHR43671:SF13">
    <property type="entry name" value="SERINE_THREONINE-PROTEIN KINASE NEK2"/>
    <property type="match status" value="1"/>
</dbReference>
<dbReference type="EMBL" id="JAPNUD010000009">
    <property type="protein sequence ID" value="MDA0640046.1"/>
    <property type="molecule type" value="Genomic_DNA"/>
</dbReference>
<feature type="transmembrane region" description="Helical" evidence="7">
    <location>
        <begin position="367"/>
        <end position="388"/>
    </location>
</feature>
<feature type="region of interest" description="Disordered" evidence="6">
    <location>
        <begin position="216"/>
        <end position="243"/>
    </location>
</feature>
<gene>
    <name evidence="9" type="ORF">OUY24_05405</name>
</gene>
<sequence>MPGDPERLGGYWLAGRLGAGRHGVVYDAYDDEGRRFAVRVPRGPLPRVRPVTHPHLASVLEVRSGGTPAYVVSEFASGPSLREAISLHGPYAGEELVALATAVASALACLHGAGLAHGDLRPGKVLLTGDGPKVICPGVPGSIGGTRTYLAPEVVTGQPGGAAGDVFAWGALVLFAATGDDPFRGGSMGEVMHRLLSCDPDLTALPPRLRDRVARALSKDPSSRPPASALPLPTSARVPSLPGPPALGEVAEELYASLTAVERDRLRDLLVELAPGAPPAAAPSLDEPVLSRLLESGLLVRPSVAVPPARTDAGTLVAVTGDRLVPATAALFHAWPRLRGWLDRPREETRSWALACLPSSRPRRLGLLSPALALVAAVALAVSVATVVKDARRTLEWLGDATSGVAPLLPVPAPEPPPSRR</sequence>
<feature type="domain" description="Protein kinase" evidence="8">
    <location>
        <begin position="11"/>
        <end position="241"/>
    </location>
</feature>
<protein>
    <recommendedName>
        <fullName evidence="1">non-specific serine/threonine protein kinase</fullName>
        <ecNumber evidence="1">2.7.11.1</ecNumber>
    </recommendedName>
</protein>
<keyword evidence="5" id="KW-0067">ATP-binding</keyword>
<dbReference type="EC" id="2.7.11.1" evidence="1"/>
<dbReference type="InterPro" id="IPR011009">
    <property type="entry name" value="Kinase-like_dom_sf"/>
</dbReference>
<keyword evidence="7" id="KW-1133">Transmembrane helix</keyword>
<dbReference type="RefSeq" id="WP_271275394.1">
    <property type="nucleotide sequence ID" value="NZ_BAABFD010000011.1"/>
</dbReference>
<evidence type="ECO:0000256" key="1">
    <source>
        <dbReference type="ARBA" id="ARBA00012513"/>
    </source>
</evidence>
<keyword evidence="2" id="KW-0808">Transferase</keyword>
<dbReference type="SMART" id="SM00220">
    <property type="entry name" value="S_TKc"/>
    <property type="match status" value="1"/>
</dbReference>
<keyword evidence="7" id="KW-0812">Transmembrane</keyword>
<evidence type="ECO:0000313" key="10">
    <source>
        <dbReference type="Proteomes" id="UP001212498"/>
    </source>
</evidence>
<evidence type="ECO:0000256" key="4">
    <source>
        <dbReference type="ARBA" id="ARBA00022777"/>
    </source>
</evidence>
<dbReference type="PANTHER" id="PTHR43671">
    <property type="entry name" value="SERINE/THREONINE-PROTEIN KINASE NEK"/>
    <property type="match status" value="1"/>
</dbReference>
<evidence type="ECO:0000256" key="6">
    <source>
        <dbReference type="SAM" id="MobiDB-lite"/>
    </source>
</evidence>
<feature type="compositionally biased region" description="Low complexity" evidence="6">
    <location>
        <begin position="225"/>
        <end position="237"/>
    </location>
</feature>
<evidence type="ECO:0000313" key="9">
    <source>
        <dbReference type="EMBL" id="MDA0640046.1"/>
    </source>
</evidence>
<dbReference type="InterPro" id="IPR050660">
    <property type="entry name" value="NEK_Ser/Thr_kinase"/>
</dbReference>
<evidence type="ECO:0000256" key="2">
    <source>
        <dbReference type="ARBA" id="ARBA00022679"/>
    </source>
</evidence>
<dbReference type="Proteomes" id="UP001212498">
    <property type="component" value="Unassembled WGS sequence"/>
</dbReference>
<name>A0ABT4ST65_9ACTN</name>
<evidence type="ECO:0000256" key="3">
    <source>
        <dbReference type="ARBA" id="ARBA00022741"/>
    </source>
</evidence>
<dbReference type="InterPro" id="IPR000719">
    <property type="entry name" value="Prot_kinase_dom"/>
</dbReference>
<organism evidence="9 10">
    <name type="scientific">Nonomuraea ferruginea</name>
    <dbReference type="NCBI Taxonomy" id="46174"/>
    <lineage>
        <taxon>Bacteria</taxon>
        <taxon>Bacillati</taxon>
        <taxon>Actinomycetota</taxon>
        <taxon>Actinomycetes</taxon>
        <taxon>Streptosporangiales</taxon>
        <taxon>Streptosporangiaceae</taxon>
        <taxon>Nonomuraea</taxon>
    </lineage>
</organism>
<dbReference type="Pfam" id="PF00069">
    <property type="entry name" value="Pkinase"/>
    <property type="match status" value="1"/>
</dbReference>
<comment type="caution">
    <text evidence="9">The sequence shown here is derived from an EMBL/GenBank/DDBJ whole genome shotgun (WGS) entry which is preliminary data.</text>
</comment>
<keyword evidence="7" id="KW-0472">Membrane</keyword>
<evidence type="ECO:0000256" key="5">
    <source>
        <dbReference type="ARBA" id="ARBA00022840"/>
    </source>
</evidence>
<proteinExistence type="predicted"/>
<evidence type="ECO:0000259" key="8">
    <source>
        <dbReference type="PROSITE" id="PS50011"/>
    </source>
</evidence>
<dbReference type="GO" id="GO:0016301">
    <property type="term" value="F:kinase activity"/>
    <property type="evidence" value="ECO:0007669"/>
    <property type="project" value="UniProtKB-KW"/>
</dbReference>
<dbReference type="Gene3D" id="1.10.510.10">
    <property type="entry name" value="Transferase(Phosphotransferase) domain 1"/>
    <property type="match status" value="1"/>
</dbReference>